<evidence type="ECO:0000256" key="3">
    <source>
        <dbReference type="ARBA" id="ARBA00023163"/>
    </source>
</evidence>
<dbReference type="PANTHER" id="PTHR46796:SF15">
    <property type="entry name" value="BLL1074 PROTEIN"/>
    <property type="match status" value="1"/>
</dbReference>
<dbReference type="SUPFAM" id="SSF46689">
    <property type="entry name" value="Homeodomain-like"/>
    <property type="match status" value="1"/>
</dbReference>
<proteinExistence type="predicted"/>
<dbReference type="SMART" id="SM00342">
    <property type="entry name" value="HTH_ARAC"/>
    <property type="match status" value="1"/>
</dbReference>
<accession>A0ABP8JIT7</accession>
<name>A0ABP8JIT7_9MICO</name>
<dbReference type="PROSITE" id="PS00041">
    <property type="entry name" value="HTH_ARAC_FAMILY_1"/>
    <property type="match status" value="1"/>
</dbReference>
<dbReference type="Proteomes" id="UP001500390">
    <property type="component" value="Unassembled WGS sequence"/>
</dbReference>
<dbReference type="InterPro" id="IPR018062">
    <property type="entry name" value="HTH_AraC-typ_CS"/>
</dbReference>
<protein>
    <submittedName>
        <fullName evidence="5">Helix-turn-helix domain-containing protein</fullName>
    </submittedName>
</protein>
<keyword evidence="3" id="KW-0804">Transcription</keyword>
<dbReference type="InterPro" id="IPR046532">
    <property type="entry name" value="DUF6597"/>
</dbReference>
<dbReference type="Gene3D" id="1.10.10.60">
    <property type="entry name" value="Homeodomain-like"/>
    <property type="match status" value="1"/>
</dbReference>
<evidence type="ECO:0000313" key="5">
    <source>
        <dbReference type="EMBL" id="GAA4391536.1"/>
    </source>
</evidence>
<reference evidence="6" key="1">
    <citation type="journal article" date="2019" name="Int. J. Syst. Evol. Microbiol.">
        <title>The Global Catalogue of Microorganisms (GCM) 10K type strain sequencing project: providing services to taxonomists for standard genome sequencing and annotation.</title>
        <authorList>
            <consortium name="The Broad Institute Genomics Platform"/>
            <consortium name="The Broad Institute Genome Sequencing Center for Infectious Disease"/>
            <person name="Wu L."/>
            <person name="Ma J."/>
        </authorList>
    </citation>
    <scope>NUCLEOTIDE SEQUENCE [LARGE SCALE GENOMIC DNA]</scope>
    <source>
        <strain evidence="6">JCM 17738</strain>
    </source>
</reference>
<evidence type="ECO:0000256" key="2">
    <source>
        <dbReference type="ARBA" id="ARBA00023125"/>
    </source>
</evidence>
<evidence type="ECO:0000256" key="1">
    <source>
        <dbReference type="ARBA" id="ARBA00023015"/>
    </source>
</evidence>
<dbReference type="EMBL" id="BAABFX010000019">
    <property type="protein sequence ID" value="GAA4391536.1"/>
    <property type="molecule type" value="Genomic_DNA"/>
</dbReference>
<dbReference type="PROSITE" id="PS01124">
    <property type="entry name" value="HTH_ARAC_FAMILY_2"/>
    <property type="match status" value="1"/>
</dbReference>
<gene>
    <name evidence="5" type="ORF">GCM10023153_09610</name>
</gene>
<dbReference type="InterPro" id="IPR009057">
    <property type="entry name" value="Homeodomain-like_sf"/>
</dbReference>
<feature type="domain" description="HTH araC/xylS-type" evidence="4">
    <location>
        <begin position="168"/>
        <end position="269"/>
    </location>
</feature>
<evidence type="ECO:0000259" key="4">
    <source>
        <dbReference type="PROSITE" id="PS01124"/>
    </source>
</evidence>
<keyword evidence="1" id="KW-0805">Transcription regulation</keyword>
<dbReference type="Pfam" id="PF20240">
    <property type="entry name" value="DUF6597"/>
    <property type="match status" value="1"/>
</dbReference>
<sequence length="276" mass="30545">MTKPDTPLDDVERAHLVDPTDTTYAIDRFAPSPDVVDLVRRHWVPVWHLPEGESSEQAVLQYPVCLVVVAHDYARFYGVQSGLSRTTLVGTGWAAGVMLQPGAGRLLLGRDVSTVTDRHLELSDVLGSQVVSDVRAAMTDPQDPGCRREAADSLEAVIRAHLPLDDEGRLVNDLVDHIEHDPSVRQVSQVCDRFGLSERALQRLTRRRLGLTPKWLIQRRRLHEASERLRAGPGDLAAIAHDLGYADQAHFTRDFRRVTGMTPGGFARRFAAGADA</sequence>
<keyword evidence="6" id="KW-1185">Reference proteome</keyword>
<organism evidence="5 6">
    <name type="scientific">Ornithinibacter aureus</name>
    <dbReference type="NCBI Taxonomy" id="622664"/>
    <lineage>
        <taxon>Bacteria</taxon>
        <taxon>Bacillati</taxon>
        <taxon>Actinomycetota</taxon>
        <taxon>Actinomycetes</taxon>
        <taxon>Micrococcales</taxon>
        <taxon>Intrasporangiaceae</taxon>
        <taxon>Ornithinibacter</taxon>
    </lineage>
</organism>
<dbReference type="InterPro" id="IPR050204">
    <property type="entry name" value="AraC_XylS_family_regulators"/>
</dbReference>
<evidence type="ECO:0000313" key="6">
    <source>
        <dbReference type="Proteomes" id="UP001500390"/>
    </source>
</evidence>
<dbReference type="RefSeq" id="WP_159900974.1">
    <property type="nucleotide sequence ID" value="NZ_BAABFX010000019.1"/>
</dbReference>
<dbReference type="InterPro" id="IPR018060">
    <property type="entry name" value="HTH_AraC"/>
</dbReference>
<dbReference type="PANTHER" id="PTHR46796">
    <property type="entry name" value="HTH-TYPE TRANSCRIPTIONAL ACTIVATOR RHAS-RELATED"/>
    <property type="match status" value="1"/>
</dbReference>
<keyword evidence="2" id="KW-0238">DNA-binding</keyword>
<dbReference type="Pfam" id="PF12833">
    <property type="entry name" value="HTH_18"/>
    <property type="match status" value="1"/>
</dbReference>
<comment type="caution">
    <text evidence="5">The sequence shown here is derived from an EMBL/GenBank/DDBJ whole genome shotgun (WGS) entry which is preliminary data.</text>
</comment>